<dbReference type="NCBIfam" id="TIGR01953">
    <property type="entry name" value="NusA"/>
    <property type="match status" value="1"/>
</dbReference>
<dbReference type="InterPro" id="IPR003029">
    <property type="entry name" value="S1_domain"/>
</dbReference>
<dbReference type="InterPro" id="IPR036555">
    <property type="entry name" value="NusA_N_sf"/>
</dbReference>
<dbReference type="InterPro" id="IPR013735">
    <property type="entry name" value="TF_NusA_N"/>
</dbReference>
<keyword evidence="2" id="KW-0963">Cytoplasm</keyword>
<evidence type="ECO:0000256" key="2">
    <source>
        <dbReference type="ARBA" id="ARBA00022490"/>
    </source>
</evidence>
<dbReference type="SMART" id="SM00322">
    <property type="entry name" value="KH"/>
    <property type="match status" value="2"/>
</dbReference>
<gene>
    <name evidence="9" type="ORF">MNBD_PLANCTO02-2397</name>
</gene>
<sequence length="511" mass="56310">MNGNEILRIVDTIHRDKGIDAEIVFEGIELAIQSAARKHFGDEALLVVAIDRETGQPSVSANEEELEPDEIGDLMGRVAAQTAKQVMIQKIREAERDSLYDEYIGLKSQMMTGTVTRVEGGAAVVSLGKVEGILPRSEQIPGEHFRVNERVRAIVLDVRKVGTRVKIILSRTHPELVRRLFEIEIPEVAEHVIEVRSLAREAGYRSKVAVSCFDNKVDCVGACVGVRGARIRSIVDELSNERIDIVRWNDSLQILVPNALQPAEVEDVILCPMLGKVIVLVQDDQLSLAIGKKGQNVRLASKLVGWDIHVMNQSALDEKLDSAVASFSLVPEITEELAESLVAQGFFNFDDLSIIEPDQLAELGGLSEAECDAIVKYADRESEILEQEEIRAKKAAQVRREAGLPPIAPTRMATAPKVEETTESKTEENTEEVTPEVEEPEVEGTVTGETSEADEISESQNTEGETPQGETPQDDAEVLEESVTEKEERDDAVETKEEKEIVAESSEEEDS</sequence>
<dbReference type="Gene3D" id="3.30.1480.10">
    <property type="entry name" value="NusA, N-terminal domain"/>
    <property type="match status" value="1"/>
</dbReference>
<dbReference type="PANTHER" id="PTHR22648">
    <property type="entry name" value="TRANSCRIPTION TERMINATION FACTOR NUSA"/>
    <property type="match status" value="1"/>
</dbReference>
<dbReference type="InterPro" id="IPR010995">
    <property type="entry name" value="DNA_repair_Rad51/TF_NusA_a-hlx"/>
</dbReference>
<keyword evidence="4" id="KW-0694">RNA-binding</keyword>
<feature type="compositionally biased region" description="Basic and acidic residues" evidence="7">
    <location>
        <begin position="417"/>
        <end position="428"/>
    </location>
</feature>
<dbReference type="GO" id="GO:0000166">
    <property type="term" value="F:nucleotide binding"/>
    <property type="evidence" value="ECO:0007669"/>
    <property type="project" value="InterPro"/>
</dbReference>
<dbReference type="SUPFAM" id="SSF69705">
    <property type="entry name" value="Transcription factor NusA, N-terminal domain"/>
    <property type="match status" value="1"/>
</dbReference>
<dbReference type="InterPro" id="IPR015946">
    <property type="entry name" value="KH_dom-like_a/b"/>
</dbReference>
<dbReference type="InterPro" id="IPR009019">
    <property type="entry name" value="KH_sf_prok-type"/>
</dbReference>
<feature type="region of interest" description="Disordered" evidence="7">
    <location>
        <begin position="396"/>
        <end position="511"/>
    </location>
</feature>
<dbReference type="SMART" id="SM00316">
    <property type="entry name" value="S1"/>
    <property type="match status" value="1"/>
</dbReference>
<dbReference type="Pfam" id="PF13184">
    <property type="entry name" value="KH_NusA_1st"/>
    <property type="match status" value="1"/>
</dbReference>
<proteinExistence type="inferred from homology"/>
<dbReference type="HAMAP" id="MF_00945_B">
    <property type="entry name" value="NusA_B"/>
    <property type="match status" value="1"/>
</dbReference>
<feature type="compositionally biased region" description="Basic and acidic residues" evidence="7">
    <location>
        <begin position="483"/>
        <end position="502"/>
    </location>
</feature>
<dbReference type="Pfam" id="PF08529">
    <property type="entry name" value="NusA_N"/>
    <property type="match status" value="2"/>
</dbReference>
<keyword evidence="6" id="KW-0804">Transcription</keyword>
<dbReference type="InterPro" id="IPR012340">
    <property type="entry name" value="NA-bd_OB-fold"/>
</dbReference>
<dbReference type="GO" id="GO:0006353">
    <property type="term" value="P:DNA-templated transcription termination"/>
    <property type="evidence" value="ECO:0007669"/>
    <property type="project" value="UniProtKB-KW"/>
</dbReference>
<evidence type="ECO:0000313" key="9">
    <source>
        <dbReference type="EMBL" id="VAX41847.1"/>
    </source>
</evidence>
<dbReference type="InterPro" id="IPR025249">
    <property type="entry name" value="TF_NusA_KH_1st"/>
</dbReference>
<dbReference type="CDD" id="cd02134">
    <property type="entry name" value="KH-II_NusA_rpt1"/>
    <property type="match status" value="1"/>
</dbReference>
<accession>A0A3B1E8R3</accession>
<dbReference type="GO" id="GO:0003723">
    <property type="term" value="F:RNA binding"/>
    <property type="evidence" value="ECO:0007669"/>
    <property type="project" value="UniProtKB-KW"/>
</dbReference>
<evidence type="ECO:0000256" key="6">
    <source>
        <dbReference type="ARBA" id="ARBA00023163"/>
    </source>
</evidence>
<evidence type="ECO:0000256" key="4">
    <source>
        <dbReference type="ARBA" id="ARBA00022884"/>
    </source>
</evidence>
<dbReference type="InterPro" id="IPR030842">
    <property type="entry name" value="TF_NusA_bacterial"/>
</dbReference>
<dbReference type="GO" id="GO:0003700">
    <property type="term" value="F:DNA-binding transcription factor activity"/>
    <property type="evidence" value="ECO:0007669"/>
    <property type="project" value="InterPro"/>
</dbReference>
<feature type="compositionally biased region" description="Polar residues" evidence="7">
    <location>
        <begin position="458"/>
        <end position="471"/>
    </location>
</feature>
<reference evidence="9" key="1">
    <citation type="submission" date="2018-06" db="EMBL/GenBank/DDBJ databases">
        <authorList>
            <person name="Zhirakovskaya E."/>
        </authorList>
    </citation>
    <scope>NUCLEOTIDE SEQUENCE</scope>
</reference>
<evidence type="ECO:0000256" key="3">
    <source>
        <dbReference type="ARBA" id="ARBA00022814"/>
    </source>
</evidence>
<organism evidence="9">
    <name type="scientific">hydrothermal vent metagenome</name>
    <dbReference type="NCBI Taxonomy" id="652676"/>
    <lineage>
        <taxon>unclassified sequences</taxon>
        <taxon>metagenomes</taxon>
        <taxon>ecological metagenomes</taxon>
    </lineage>
</organism>
<dbReference type="Gene3D" id="1.10.150.20">
    <property type="entry name" value="5' to 3' exonuclease, C-terminal subdomain"/>
    <property type="match status" value="1"/>
</dbReference>
<dbReference type="EMBL" id="UOGL01000592">
    <property type="protein sequence ID" value="VAX41847.1"/>
    <property type="molecule type" value="Genomic_DNA"/>
</dbReference>
<protein>
    <submittedName>
        <fullName evidence="9">Transcription termination protein NusA</fullName>
    </submittedName>
</protein>
<dbReference type="Gene3D" id="3.30.300.20">
    <property type="match status" value="2"/>
</dbReference>
<dbReference type="Pfam" id="PF00575">
    <property type="entry name" value="S1"/>
    <property type="match status" value="1"/>
</dbReference>
<dbReference type="PANTHER" id="PTHR22648:SF0">
    <property type="entry name" value="TRANSCRIPTION TERMINATION_ANTITERMINATION PROTEIN NUSA"/>
    <property type="match status" value="1"/>
</dbReference>
<evidence type="ECO:0000256" key="5">
    <source>
        <dbReference type="ARBA" id="ARBA00023015"/>
    </source>
</evidence>
<dbReference type="CDD" id="cd04455">
    <property type="entry name" value="S1_NusA"/>
    <property type="match status" value="1"/>
</dbReference>
<dbReference type="Pfam" id="PF26594">
    <property type="entry name" value="KH_NusA_2nd"/>
    <property type="match status" value="1"/>
</dbReference>
<keyword evidence="3" id="KW-0889">Transcription antitermination</keyword>
<dbReference type="GO" id="GO:0031564">
    <property type="term" value="P:transcription antitermination"/>
    <property type="evidence" value="ECO:0007669"/>
    <property type="project" value="UniProtKB-KW"/>
</dbReference>
<dbReference type="PROSITE" id="PS50126">
    <property type="entry name" value="S1"/>
    <property type="match status" value="1"/>
</dbReference>
<evidence type="ECO:0000259" key="8">
    <source>
        <dbReference type="PROSITE" id="PS50126"/>
    </source>
</evidence>
<dbReference type="InterPro" id="IPR010213">
    <property type="entry name" value="TF_NusA"/>
</dbReference>
<feature type="compositionally biased region" description="Acidic residues" evidence="7">
    <location>
        <begin position="429"/>
        <end position="442"/>
    </location>
</feature>
<evidence type="ECO:0000256" key="1">
    <source>
        <dbReference type="ARBA" id="ARBA00022472"/>
    </source>
</evidence>
<dbReference type="AlphaFoldDB" id="A0A3B1E8R3"/>
<dbReference type="SUPFAM" id="SSF47794">
    <property type="entry name" value="Rad51 N-terminal domain-like"/>
    <property type="match status" value="1"/>
</dbReference>
<feature type="domain" description="S1 motif" evidence="8">
    <location>
        <begin position="108"/>
        <end position="172"/>
    </location>
</feature>
<evidence type="ECO:0000256" key="7">
    <source>
        <dbReference type="SAM" id="MobiDB-lite"/>
    </source>
</evidence>
<dbReference type="InterPro" id="IPR058582">
    <property type="entry name" value="KH_NusA_2nd"/>
</dbReference>
<dbReference type="Gene3D" id="2.40.50.140">
    <property type="entry name" value="Nucleic acid-binding proteins"/>
    <property type="match status" value="1"/>
</dbReference>
<keyword evidence="5" id="KW-0805">Transcription regulation</keyword>
<dbReference type="InterPro" id="IPR004087">
    <property type="entry name" value="KH_dom"/>
</dbReference>
<feature type="compositionally biased region" description="Acidic residues" evidence="7">
    <location>
        <begin position="472"/>
        <end position="482"/>
    </location>
</feature>
<dbReference type="GO" id="GO:0005829">
    <property type="term" value="C:cytosol"/>
    <property type="evidence" value="ECO:0007669"/>
    <property type="project" value="TreeGrafter"/>
</dbReference>
<dbReference type="SUPFAM" id="SSF50249">
    <property type="entry name" value="Nucleic acid-binding proteins"/>
    <property type="match status" value="1"/>
</dbReference>
<dbReference type="FunFam" id="3.30.300.20:FF:000002">
    <property type="entry name" value="Transcription termination/antitermination protein NusA"/>
    <property type="match status" value="1"/>
</dbReference>
<dbReference type="SUPFAM" id="SSF54814">
    <property type="entry name" value="Prokaryotic type KH domain (KH-domain type II)"/>
    <property type="match status" value="2"/>
</dbReference>
<name>A0A3B1E8R3_9ZZZZ</name>
<keyword evidence="1" id="KW-0806">Transcription termination</keyword>
<dbReference type="CDD" id="cd22529">
    <property type="entry name" value="KH-II_NusA_rpt2"/>
    <property type="match status" value="1"/>
</dbReference>
<dbReference type="FunFam" id="3.30.300.20:FF:000005">
    <property type="entry name" value="Transcription termination/antitermination protein NusA"/>
    <property type="match status" value="1"/>
</dbReference>